<organism evidence="10 11">
    <name type="scientific">Slackia faecicanis</name>
    <dbReference type="NCBI Taxonomy" id="255723"/>
    <lineage>
        <taxon>Bacteria</taxon>
        <taxon>Bacillati</taxon>
        <taxon>Actinomycetota</taxon>
        <taxon>Coriobacteriia</taxon>
        <taxon>Eggerthellales</taxon>
        <taxon>Eggerthellaceae</taxon>
        <taxon>Slackia</taxon>
    </lineage>
</organism>
<dbReference type="SUPFAM" id="SSF143430">
    <property type="entry name" value="TTP0101/SSO1404-like"/>
    <property type="match status" value="1"/>
</dbReference>
<comment type="caution">
    <text evidence="10">The sequence shown here is derived from an EMBL/GenBank/DDBJ whole genome shotgun (WGS) entry which is preliminary data.</text>
</comment>
<keyword evidence="4 9" id="KW-0479">Metal-binding</keyword>
<dbReference type="InterPro" id="IPR019199">
    <property type="entry name" value="Virulence_VapD/CRISPR_Cas2"/>
</dbReference>
<keyword evidence="6 9" id="KW-0378">Hydrolase</keyword>
<dbReference type="RefSeq" id="WP_123198604.1">
    <property type="nucleotide sequence ID" value="NZ_QICB01000007.1"/>
</dbReference>
<comment type="function">
    <text evidence="9">CRISPR (clustered regularly interspaced short palindromic repeat), is an adaptive immune system that provides protection against mobile genetic elements (viruses, transposable elements and conjugative plasmids). CRISPR clusters contain sequences complementary to antecedent mobile elements and target invading nucleic acids. CRISPR clusters are transcribed and processed into CRISPR RNA (crRNA). Functions as a ssRNA-specific endoribonuclease. Involved in the integration of spacer DNA into the CRISPR cassette.</text>
</comment>
<dbReference type="NCBIfam" id="TIGR01573">
    <property type="entry name" value="cas2"/>
    <property type="match status" value="1"/>
</dbReference>
<evidence type="ECO:0000256" key="8">
    <source>
        <dbReference type="ARBA" id="ARBA00023118"/>
    </source>
</evidence>
<evidence type="ECO:0000256" key="4">
    <source>
        <dbReference type="ARBA" id="ARBA00022723"/>
    </source>
</evidence>
<sequence length="102" mass="11586">MRLIVFFDLPVDTALQRKSYRVFRKFLIKDGYLMMQESVYSKMVLDGAAAESAITRLRKNRPSQGLVQVLKVTEKQFSSIVDIVGHHGDEGVIDNSDRVVVL</sequence>
<dbReference type="InterPro" id="IPR021127">
    <property type="entry name" value="CRISPR_associated_Cas2"/>
</dbReference>
<evidence type="ECO:0000256" key="3">
    <source>
        <dbReference type="ARBA" id="ARBA00022722"/>
    </source>
</evidence>
<dbReference type="Pfam" id="PF09827">
    <property type="entry name" value="CRISPR_Cas2"/>
    <property type="match status" value="1"/>
</dbReference>
<evidence type="ECO:0000256" key="5">
    <source>
        <dbReference type="ARBA" id="ARBA00022759"/>
    </source>
</evidence>
<evidence type="ECO:0000313" key="10">
    <source>
        <dbReference type="EMBL" id="RNL18861.1"/>
    </source>
</evidence>
<feature type="binding site" evidence="9">
    <location>
        <position position="8"/>
    </location>
    <ligand>
        <name>Mg(2+)</name>
        <dbReference type="ChEBI" id="CHEBI:18420"/>
        <note>catalytic</note>
    </ligand>
</feature>
<dbReference type="Proteomes" id="UP000267368">
    <property type="component" value="Unassembled WGS sequence"/>
</dbReference>
<keyword evidence="5 9" id="KW-0255">Endonuclease</keyword>
<evidence type="ECO:0000256" key="7">
    <source>
        <dbReference type="ARBA" id="ARBA00022842"/>
    </source>
</evidence>
<evidence type="ECO:0000256" key="6">
    <source>
        <dbReference type="ARBA" id="ARBA00022801"/>
    </source>
</evidence>
<protein>
    <recommendedName>
        <fullName evidence="9">CRISPR-associated endoribonuclease Cas2</fullName>
        <ecNumber evidence="9">3.1.-.-</ecNumber>
    </recommendedName>
</protein>
<dbReference type="EMBL" id="QICB01000007">
    <property type="protein sequence ID" value="RNL18861.1"/>
    <property type="molecule type" value="Genomic_DNA"/>
</dbReference>
<evidence type="ECO:0000256" key="2">
    <source>
        <dbReference type="ARBA" id="ARBA00009959"/>
    </source>
</evidence>
<proteinExistence type="inferred from homology"/>
<dbReference type="GO" id="GO:0046872">
    <property type="term" value="F:metal ion binding"/>
    <property type="evidence" value="ECO:0007669"/>
    <property type="project" value="UniProtKB-UniRule"/>
</dbReference>
<comment type="subunit">
    <text evidence="9">Homodimer, forms a heterotetramer with a Cas1 homodimer.</text>
</comment>
<dbReference type="GO" id="GO:0043571">
    <property type="term" value="P:maintenance of CRISPR repeat elements"/>
    <property type="evidence" value="ECO:0007669"/>
    <property type="project" value="UniProtKB-UniRule"/>
</dbReference>
<keyword evidence="8 9" id="KW-0051">Antiviral defense</keyword>
<evidence type="ECO:0000256" key="9">
    <source>
        <dbReference type="HAMAP-Rule" id="MF_01471"/>
    </source>
</evidence>
<comment type="cofactor">
    <cofactor evidence="1 9">
        <name>Mg(2+)</name>
        <dbReference type="ChEBI" id="CHEBI:18420"/>
    </cofactor>
</comment>
<keyword evidence="7 9" id="KW-0460">Magnesium</keyword>
<keyword evidence="11" id="KW-1185">Reference proteome</keyword>
<dbReference type="GO" id="GO:0004521">
    <property type="term" value="F:RNA endonuclease activity"/>
    <property type="evidence" value="ECO:0007669"/>
    <property type="project" value="InterPro"/>
</dbReference>
<name>A0A3N0AEN7_9ACTN</name>
<dbReference type="OrthoDB" id="9791737at2"/>
<dbReference type="HAMAP" id="MF_01471">
    <property type="entry name" value="Cas2"/>
    <property type="match status" value="1"/>
</dbReference>
<dbReference type="EC" id="3.1.-.-" evidence="9"/>
<gene>
    <name evidence="9 10" type="primary">cas2</name>
    <name evidence="10" type="ORF">DMP07_07895</name>
</gene>
<comment type="similarity">
    <text evidence="2 9">Belongs to the CRISPR-associated endoribonuclease Cas2 protein family.</text>
</comment>
<dbReference type="GO" id="GO:0051607">
    <property type="term" value="P:defense response to virus"/>
    <property type="evidence" value="ECO:0007669"/>
    <property type="project" value="UniProtKB-UniRule"/>
</dbReference>
<accession>A0A3N0AEN7</accession>
<evidence type="ECO:0000256" key="1">
    <source>
        <dbReference type="ARBA" id="ARBA00001946"/>
    </source>
</evidence>
<dbReference type="GO" id="GO:0016787">
    <property type="term" value="F:hydrolase activity"/>
    <property type="evidence" value="ECO:0007669"/>
    <property type="project" value="UniProtKB-KW"/>
</dbReference>
<dbReference type="AlphaFoldDB" id="A0A3N0AEN7"/>
<reference evidence="11" key="1">
    <citation type="submission" date="2018-05" db="EMBL/GenBank/DDBJ databases">
        <title>Genome Sequencing of selected type strains of the family Eggerthellaceae.</title>
        <authorList>
            <person name="Danylec N."/>
            <person name="Stoll D.A."/>
            <person name="Doetsch A."/>
            <person name="Huch M."/>
        </authorList>
    </citation>
    <scope>NUCLEOTIDE SEQUENCE [LARGE SCALE GENOMIC DNA]</scope>
    <source>
        <strain evidence="11">DSM 17537</strain>
    </source>
</reference>
<keyword evidence="3 9" id="KW-0540">Nuclease</keyword>
<evidence type="ECO:0000313" key="11">
    <source>
        <dbReference type="Proteomes" id="UP000267368"/>
    </source>
</evidence>